<comment type="caution">
    <text evidence="7">The sequence shown here is derived from an EMBL/GenBank/DDBJ whole genome shotgun (WGS) entry which is preliminary data.</text>
</comment>
<proteinExistence type="predicted"/>
<dbReference type="Pfam" id="PF09811">
    <property type="entry name" value="Yae1_N"/>
    <property type="match status" value="1"/>
</dbReference>
<dbReference type="InterPro" id="IPR038881">
    <property type="entry name" value="Yae1-like"/>
</dbReference>
<evidence type="ECO:0000256" key="5">
    <source>
        <dbReference type="SAM" id="MobiDB-lite"/>
    </source>
</evidence>
<feature type="domain" description="Essential protein Yae1 N-terminal" evidence="6">
    <location>
        <begin position="33"/>
        <end position="69"/>
    </location>
</feature>
<keyword evidence="8" id="KW-1185">Reference proteome</keyword>
<evidence type="ECO:0000313" key="8">
    <source>
        <dbReference type="Proteomes" id="UP000708148"/>
    </source>
</evidence>
<dbReference type="InterPro" id="IPR019191">
    <property type="entry name" value="Essential_protein_Yae1_N"/>
</dbReference>
<evidence type="ECO:0000313" key="7">
    <source>
        <dbReference type="EMBL" id="CAD7700313.1"/>
    </source>
</evidence>
<dbReference type="AlphaFoldDB" id="A0A8S1J3H5"/>
<evidence type="ECO:0000259" key="6">
    <source>
        <dbReference type="Pfam" id="PF09811"/>
    </source>
</evidence>
<dbReference type="GO" id="GO:0005634">
    <property type="term" value="C:nucleus"/>
    <property type="evidence" value="ECO:0007669"/>
    <property type="project" value="UniProtKB-SubCell"/>
</dbReference>
<evidence type="ECO:0000256" key="1">
    <source>
        <dbReference type="ARBA" id="ARBA00004123"/>
    </source>
</evidence>
<evidence type="ECO:0000256" key="2">
    <source>
        <dbReference type="ARBA" id="ARBA00004496"/>
    </source>
</evidence>
<comment type="subcellular location">
    <subcellularLocation>
        <location evidence="2">Cytoplasm</location>
    </subcellularLocation>
    <subcellularLocation>
        <location evidence="1">Nucleus</location>
    </subcellularLocation>
</comment>
<evidence type="ECO:0000256" key="3">
    <source>
        <dbReference type="ARBA" id="ARBA00022490"/>
    </source>
</evidence>
<protein>
    <recommendedName>
        <fullName evidence="6">Essential protein Yae1 N-terminal domain-containing protein</fullName>
    </recommendedName>
</protein>
<accession>A0A8S1J3H5</accession>
<dbReference type="OrthoDB" id="20086at2759"/>
<organism evidence="7 8">
    <name type="scientific">Ostreobium quekettii</name>
    <dbReference type="NCBI Taxonomy" id="121088"/>
    <lineage>
        <taxon>Eukaryota</taxon>
        <taxon>Viridiplantae</taxon>
        <taxon>Chlorophyta</taxon>
        <taxon>core chlorophytes</taxon>
        <taxon>Ulvophyceae</taxon>
        <taxon>TCBD clade</taxon>
        <taxon>Bryopsidales</taxon>
        <taxon>Ostreobineae</taxon>
        <taxon>Ostreobiaceae</taxon>
        <taxon>Ostreobium</taxon>
    </lineage>
</organism>
<dbReference type="EMBL" id="CAJHUC010001220">
    <property type="protein sequence ID" value="CAD7700313.1"/>
    <property type="molecule type" value="Genomic_DNA"/>
</dbReference>
<dbReference type="GO" id="GO:0005737">
    <property type="term" value="C:cytoplasm"/>
    <property type="evidence" value="ECO:0007669"/>
    <property type="project" value="UniProtKB-SubCell"/>
</dbReference>
<name>A0A8S1J3H5_9CHLO</name>
<feature type="compositionally biased region" description="Basic and acidic residues" evidence="5">
    <location>
        <begin position="37"/>
        <end position="46"/>
    </location>
</feature>
<feature type="compositionally biased region" description="Acidic residues" evidence="5">
    <location>
        <begin position="1"/>
        <end position="19"/>
    </location>
</feature>
<sequence length="170" mass="18355">MAAAEDDVWGEGDESEELERESRRRNERLYTAGFRDGVAEGKERSVQEGFDQGFQEGAELGMEWGVLRGAVTSVTSLHENLNVPLDEEGRHKLSEIVTKMDMTNKEAMKVALSGAAAARAQATGDTESFTVATPPLNGSRSMQDLASCIQEQLKDLGFDVLGHAGGTLPP</sequence>
<evidence type="ECO:0000256" key="4">
    <source>
        <dbReference type="ARBA" id="ARBA00023242"/>
    </source>
</evidence>
<keyword evidence="3" id="KW-0963">Cytoplasm</keyword>
<dbReference type="Proteomes" id="UP000708148">
    <property type="component" value="Unassembled WGS sequence"/>
</dbReference>
<dbReference type="PANTHER" id="PTHR18829:SF0">
    <property type="entry name" value="PROTEIN YAE1 HOMOLOG"/>
    <property type="match status" value="1"/>
</dbReference>
<reference evidence="7" key="1">
    <citation type="submission" date="2020-12" db="EMBL/GenBank/DDBJ databases">
        <authorList>
            <person name="Iha C."/>
        </authorList>
    </citation>
    <scope>NUCLEOTIDE SEQUENCE</scope>
</reference>
<feature type="region of interest" description="Disordered" evidence="5">
    <location>
        <begin position="1"/>
        <end position="46"/>
    </location>
</feature>
<gene>
    <name evidence="7" type="ORF">OSTQU699_LOCUS5672</name>
</gene>
<dbReference type="PANTHER" id="PTHR18829">
    <property type="entry name" value="PROTEIN YAE1 HOMOLOG"/>
    <property type="match status" value="1"/>
</dbReference>
<keyword evidence="4" id="KW-0539">Nucleus</keyword>